<name>B9THT0_RICCO</name>
<protein>
    <submittedName>
        <fullName evidence="1">Uncharacterized protein</fullName>
    </submittedName>
</protein>
<dbReference type="Proteomes" id="UP000008311">
    <property type="component" value="Unassembled WGS sequence"/>
</dbReference>
<organism evidence="1 2">
    <name type="scientific">Ricinus communis</name>
    <name type="common">Castor bean</name>
    <dbReference type="NCBI Taxonomy" id="3988"/>
    <lineage>
        <taxon>Eukaryota</taxon>
        <taxon>Viridiplantae</taxon>
        <taxon>Streptophyta</taxon>
        <taxon>Embryophyta</taxon>
        <taxon>Tracheophyta</taxon>
        <taxon>Spermatophyta</taxon>
        <taxon>Magnoliopsida</taxon>
        <taxon>eudicotyledons</taxon>
        <taxon>Gunneridae</taxon>
        <taxon>Pentapetalae</taxon>
        <taxon>rosids</taxon>
        <taxon>fabids</taxon>
        <taxon>Malpighiales</taxon>
        <taxon>Euphorbiaceae</taxon>
        <taxon>Acalyphoideae</taxon>
        <taxon>Acalypheae</taxon>
        <taxon>Ricinus</taxon>
    </lineage>
</organism>
<evidence type="ECO:0000313" key="1">
    <source>
        <dbReference type="EMBL" id="EEF24583.1"/>
    </source>
</evidence>
<gene>
    <name evidence="1" type="ORF">RCOM_1940660</name>
</gene>
<accession>B9THT0</accession>
<dbReference type="InParanoid" id="B9THT0"/>
<dbReference type="AlphaFoldDB" id="B9THT0"/>
<proteinExistence type="predicted"/>
<sequence length="210" mass="23212">MSILGHIQHRQQLLATLKRRTDLAQALGNKYWRTTQGLFDTALACLGIALQHEVSLEVITLGRRCQGMYLEARLAGMAQAPHAGTPVKSEQKTRLPGFIPIATHLKVTGHPAVRARAVQIEVCMVNQMHQAALLKPDLTIRSQTLGPGLDPVRLTGLAIEPGPACDALEQAKAHTPRQYRCQPRQQYQFQQCTHFAARTRFCALQLTAVP</sequence>
<feature type="non-terminal residue" evidence="1">
    <location>
        <position position="210"/>
    </location>
</feature>
<keyword evidence="2" id="KW-1185">Reference proteome</keyword>
<dbReference type="EMBL" id="EQ981840">
    <property type="protein sequence ID" value="EEF24583.1"/>
    <property type="molecule type" value="Genomic_DNA"/>
</dbReference>
<reference evidence="2" key="1">
    <citation type="journal article" date="2010" name="Nat. Biotechnol.">
        <title>Draft genome sequence of the oilseed species Ricinus communis.</title>
        <authorList>
            <person name="Chan A.P."/>
            <person name="Crabtree J."/>
            <person name="Zhao Q."/>
            <person name="Lorenzi H."/>
            <person name="Orvis J."/>
            <person name="Puiu D."/>
            <person name="Melake-Berhan A."/>
            <person name="Jones K.M."/>
            <person name="Redman J."/>
            <person name="Chen G."/>
            <person name="Cahoon E.B."/>
            <person name="Gedil M."/>
            <person name="Stanke M."/>
            <person name="Haas B.J."/>
            <person name="Wortman J.R."/>
            <person name="Fraser-Liggett C.M."/>
            <person name="Ravel J."/>
            <person name="Rabinowicz P.D."/>
        </authorList>
    </citation>
    <scope>NUCLEOTIDE SEQUENCE [LARGE SCALE GENOMIC DNA]</scope>
    <source>
        <strain evidence="2">cv. Hale</strain>
    </source>
</reference>
<evidence type="ECO:0000313" key="2">
    <source>
        <dbReference type="Proteomes" id="UP000008311"/>
    </source>
</evidence>